<keyword evidence="5" id="KW-0029">Amino-acid transport</keyword>
<dbReference type="PROSITE" id="PS50893">
    <property type="entry name" value="ABC_TRANSPORTER_2"/>
    <property type="match status" value="1"/>
</dbReference>
<evidence type="ECO:0000259" key="6">
    <source>
        <dbReference type="PROSITE" id="PS50893"/>
    </source>
</evidence>
<dbReference type="CDD" id="cd03224">
    <property type="entry name" value="ABC_TM1139_LivF_branched"/>
    <property type="match status" value="1"/>
</dbReference>
<comment type="similarity">
    <text evidence="1">Belongs to the ABC transporter superfamily.</text>
</comment>
<keyword evidence="3" id="KW-0547">Nucleotide-binding</keyword>
<dbReference type="GO" id="GO:0005524">
    <property type="term" value="F:ATP binding"/>
    <property type="evidence" value="ECO:0007669"/>
    <property type="project" value="UniProtKB-KW"/>
</dbReference>
<sequence length="249" mass="26452">MSALLSIRNLKAGYGGAIALSDISIDVAEGEVVCLLGSNGAGKTTTMSVLTGLIPAMAGTAVFAGKDLLAMSTHERVEAGLALSPEGRKVFPNLTVEENLVLGSYNTRARERRAARLEEVYSLFPRLVERRSQKAGLMSGGEQQMLAIGRALMAGPKLLLLDEPSLGLAPKIVQLVFAAIREVAKSKTTILLVEQNTRAALSVADRGYVISHGTIVYAAPTSELRESQLVREAFIGSDTKTRQGERGDA</sequence>
<dbReference type="RefSeq" id="WP_368803501.1">
    <property type="nucleotide sequence ID" value="NZ_JAZHFV010000004.1"/>
</dbReference>
<proteinExistence type="inferred from homology"/>
<accession>A0ABV3WUY6</accession>
<dbReference type="Proteomes" id="UP001559025">
    <property type="component" value="Unassembled WGS sequence"/>
</dbReference>
<dbReference type="InterPro" id="IPR003439">
    <property type="entry name" value="ABC_transporter-like_ATP-bd"/>
</dbReference>
<evidence type="ECO:0000256" key="1">
    <source>
        <dbReference type="ARBA" id="ARBA00005417"/>
    </source>
</evidence>
<evidence type="ECO:0000313" key="8">
    <source>
        <dbReference type="Proteomes" id="UP001559025"/>
    </source>
</evidence>
<evidence type="ECO:0000256" key="3">
    <source>
        <dbReference type="ARBA" id="ARBA00022741"/>
    </source>
</evidence>
<organism evidence="7 8">
    <name type="scientific">Neoaquamicrobium sediminum</name>
    <dbReference type="NCBI Taxonomy" id="1849104"/>
    <lineage>
        <taxon>Bacteria</taxon>
        <taxon>Pseudomonadati</taxon>
        <taxon>Pseudomonadota</taxon>
        <taxon>Alphaproteobacteria</taxon>
        <taxon>Hyphomicrobiales</taxon>
        <taxon>Phyllobacteriaceae</taxon>
        <taxon>Neoaquamicrobium</taxon>
    </lineage>
</organism>
<keyword evidence="2" id="KW-0813">Transport</keyword>
<evidence type="ECO:0000256" key="4">
    <source>
        <dbReference type="ARBA" id="ARBA00022840"/>
    </source>
</evidence>
<dbReference type="Pfam" id="PF00005">
    <property type="entry name" value="ABC_tran"/>
    <property type="match status" value="1"/>
</dbReference>
<dbReference type="PANTHER" id="PTHR43820:SF4">
    <property type="entry name" value="HIGH-AFFINITY BRANCHED-CHAIN AMINO ACID TRANSPORT ATP-BINDING PROTEIN LIVF"/>
    <property type="match status" value="1"/>
</dbReference>
<dbReference type="SMART" id="SM00382">
    <property type="entry name" value="AAA"/>
    <property type="match status" value="1"/>
</dbReference>
<dbReference type="SUPFAM" id="SSF52540">
    <property type="entry name" value="P-loop containing nucleoside triphosphate hydrolases"/>
    <property type="match status" value="1"/>
</dbReference>
<dbReference type="PROSITE" id="PS00211">
    <property type="entry name" value="ABC_TRANSPORTER_1"/>
    <property type="match status" value="1"/>
</dbReference>
<dbReference type="InterPro" id="IPR003593">
    <property type="entry name" value="AAA+_ATPase"/>
</dbReference>
<dbReference type="PANTHER" id="PTHR43820">
    <property type="entry name" value="HIGH-AFFINITY BRANCHED-CHAIN AMINO ACID TRANSPORT ATP-BINDING PROTEIN LIVF"/>
    <property type="match status" value="1"/>
</dbReference>
<gene>
    <name evidence="7" type="ORF">V1479_14385</name>
</gene>
<comment type="caution">
    <text evidence="7">The sequence shown here is derived from an EMBL/GenBank/DDBJ whole genome shotgun (WGS) entry which is preliminary data.</text>
</comment>
<dbReference type="EMBL" id="JAZHFV010000004">
    <property type="protein sequence ID" value="MEX4008497.1"/>
    <property type="molecule type" value="Genomic_DNA"/>
</dbReference>
<keyword evidence="8" id="KW-1185">Reference proteome</keyword>
<dbReference type="InterPro" id="IPR052156">
    <property type="entry name" value="BCAA_Transport_ATP-bd_LivF"/>
</dbReference>
<reference evidence="7 8" key="1">
    <citation type="submission" date="2024-01" db="EMBL/GenBank/DDBJ databases">
        <title>New evidence supports the origin of RcGTA from prophage.</title>
        <authorList>
            <person name="Xu Y."/>
            <person name="Liu B."/>
            <person name="Chen F."/>
        </authorList>
    </citation>
    <scope>NUCLEOTIDE SEQUENCE [LARGE SCALE GENOMIC DNA]</scope>
    <source>
        <strain evidence="7 8">CBW1107-2</strain>
    </source>
</reference>
<feature type="domain" description="ABC transporter" evidence="6">
    <location>
        <begin position="5"/>
        <end position="237"/>
    </location>
</feature>
<dbReference type="InterPro" id="IPR027417">
    <property type="entry name" value="P-loop_NTPase"/>
</dbReference>
<dbReference type="Gene3D" id="3.40.50.300">
    <property type="entry name" value="P-loop containing nucleotide triphosphate hydrolases"/>
    <property type="match status" value="1"/>
</dbReference>
<evidence type="ECO:0000256" key="2">
    <source>
        <dbReference type="ARBA" id="ARBA00022448"/>
    </source>
</evidence>
<evidence type="ECO:0000313" key="7">
    <source>
        <dbReference type="EMBL" id="MEX4008497.1"/>
    </source>
</evidence>
<name>A0ABV3WUY6_9HYPH</name>
<dbReference type="InterPro" id="IPR017871">
    <property type="entry name" value="ABC_transporter-like_CS"/>
</dbReference>
<protein>
    <submittedName>
        <fullName evidence="7">ABC transporter ATP-binding protein</fullName>
    </submittedName>
</protein>
<keyword evidence="4 7" id="KW-0067">ATP-binding</keyword>
<evidence type="ECO:0000256" key="5">
    <source>
        <dbReference type="ARBA" id="ARBA00022970"/>
    </source>
</evidence>